<gene>
    <name evidence="2" type="ORF">VNO77_03841</name>
</gene>
<dbReference type="EMBL" id="JAYMYQ010000001">
    <property type="protein sequence ID" value="KAK7361759.1"/>
    <property type="molecule type" value="Genomic_DNA"/>
</dbReference>
<evidence type="ECO:0008006" key="4">
    <source>
        <dbReference type="Google" id="ProtNLM"/>
    </source>
</evidence>
<dbReference type="AlphaFoldDB" id="A0AAN9R8I3"/>
<comment type="caution">
    <text evidence="2">The sequence shown here is derived from an EMBL/GenBank/DDBJ whole genome shotgun (WGS) entry which is preliminary data.</text>
</comment>
<dbReference type="Proteomes" id="UP001367508">
    <property type="component" value="Unassembled WGS sequence"/>
</dbReference>
<protein>
    <recommendedName>
        <fullName evidence="4">Secreted protein</fullName>
    </recommendedName>
</protein>
<keyword evidence="3" id="KW-1185">Reference proteome</keyword>
<organism evidence="2 3">
    <name type="scientific">Canavalia gladiata</name>
    <name type="common">Sword bean</name>
    <name type="synonym">Dolichos gladiatus</name>
    <dbReference type="NCBI Taxonomy" id="3824"/>
    <lineage>
        <taxon>Eukaryota</taxon>
        <taxon>Viridiplantae</taxon>
        <taxon>Streptophyta</taxon>
        <taxon>Embryophyta</taxon>
        <taxon>Tracheophyta</taxon>
        <taxon>Spermatophyta</taxon>
        <taxon>Magnoliopsida</taxon>
        <taxon>eudicotyledons</taxon>
        <taxon>Gunneridae</taxon>
        <taxon>Pentapetalae</taxon>
        <taxon>rosids</taxon>
        <taxon>fabids</taxon>
        <taxon>Fabales</taxon>
        <taxon>Fabaceae</taxon>
        <taxon>Papilionoideae</taxon>
        <taxon>50 kb inversion clade</taxon>
        <taxon>NPAAA clade</taxon>
        <taxon>indigoferoid/millettioid clade</taxon>
        <taxon>Phaseoleae</taxon>
        <taxon>Canavalia</taxon>
    </lineage>
</organism>
<evidence type="ECO:0000313" key="3">
    <source>
        <dbReference type="Proteomes" id="UP001367508"/>
    </source>
</evidence>
<keyword evidence="1" id="KW-0732">Signal</keyword>
<proteinExistence type="predicted"/>
<name>A0AAN9R8I3_CANGL</name>
<feature type="chain" id="PRO_5042811302" description="Secreted protein" evidence="1">
    <location>
        <begin position="25"/>
        <end position="100"/>
    </location>
</feature>
<accession>A0AAN9R8I3</accession>
<evidence type="ECO:0000313" key="2">
    <source>
        <dbReference type="EMBL" id="KAK7361759.1"/>
    </source>
</evidence>
<feature type="signal peptide" evidence="1">
    <location>
        <begin position="1"/>
        <end position="24"/>
    </location>
</feature>
<evidence type="ECO:0000256" key="1">
    <source>
        <dbReference type="SAM" id="SignalP"/>
    </source>
</evidence>
<reference evidence="2 3" key="1">
    <citation type="submission" date="2024-01" db="EMBL/GenBank/DDBJ databases">
        <title>The genomes of 5 underutilized Papilionoideae crops provide insights into root nodulation and disease resistanc.</title>
        <authorList>
            <person name="Jiang F."/>
        </authorList>
    </citation>
    <scope>NUCLEOTIDE SEQUENCE [LARGE SCALE GENOMIC DNA]</scope>
    <source>
        <strain evidence="2">LVBAO_FW01</strain>
        <tissue evidence="2">Leaves</tissue>
    </source>
</reference>
<sequence>MAPFMRLLRLHTGHIILLIHAICATDNPVIKAYLVTHETSFFWVKGKLVNNSHSRSCVLRPLCVHQSFGPPLLGMRTWPTSLTPMSGRCTPRFCMAHDYV</sequence>